<dbReference type="Gene3D" id="2.130.10.10">
    <property type="entry name" value="YVTN repeat-like/Quinoprotein amine dehydrogenase"/>
    <property type="match status" value="2"/>
</dbReference>
<dbReference type="AlphaFoldDB" id="A0A8E6B255"/>
<name>A0A8E6B255_9BACT</name>
<proteinExistence type="predicted"/>
<dbReference type="PANTHER" id="PTHR19848">
    <property type="entry name" value="WD40 REPEAT PROTEIN"/>
    <property type="match status" value="1"/>
</dbReference>
<dbReference type="KEGG" id="tsph:KIH39_17845"/>
<keyword evidence="1 3" id="KW-0853">WD repeat</keyword>
<keyword evidence="2" id="KW-0677">Repeat</keyword>
<evidence type="ECO:0000256" key="3">
    <source>
        <dbReference type="PROSITE-ProRule" id="PRU00221"/>
    </source>
</evidence>
<reference evidence="4" key="1">
    <citation type="submission" date="2021-05" db="EMBL/GenBank/DDBJ databases">
        <title>Complete genome sequence of the cellulolytic planctomycete Telmatocola sphagniphila SP2T and characterization of the first cellulase from planctomycetes.</title>
        <authorList>
            <person name="Rakitin A.L."/>
            <person name="Beletsky A.V."/>
            <person name="Naumoff D.G."/>
            <person name="Kulichevskaya I.S."/>
            <person name="Mardanov A.V."/>
            <person name="Ravin N.V."/>
            <person name="Dedysh S.N."/>
        </authorList>
    </citation>
    <scope>NUCLEOTIDE SEQUENCE</scope>
    <source>
        <strain evidence="4">SP2T</strain>
    </source>
</reference>
<dbReference type="InterPro" id="IPR001680">
    <property type="entry name" value="WD40_rpt"/>
</dbReference>
<evidence type="ECO:0000256" key="1">
    <source>
        <dbReference type="ARBA" id="ARBA00022574"/>
    </source>
</evidence>
<evidence type="ECO:0000313" key="5">
    <source>
        <dbReference type="Proteomes" id="UP000676194"/>
    </source>
</evidence>
<dbReference type="PANTHER" id="PTHR19848:SF8">
    <property type="entry name" value="F-BOX AND WD REPEAT DOMAIN CONTAINING 7"/>
    <property type="match status" value="1"/>
</dbReference>
<dbReference type="Pfam" id="PF00400">
    <property type="entry name" value="WD40"/>
    <property type="match status" value="4"/>
</dbReference>
<keyword evidence="5" id="KW-1185">Reference proteome</keyword>
<evidence type="ECO:0000256" key="2">
    <source>
        <dbReference type="ARBA" id="ARBA00022737"/>
    </source>
</evidence>
<sequence length="352" mass="37717">MKLTKNKDLSLPTGVLGLAVAADAKHLYAACMDGRLFECDPATGKSTPFASGHTSFASGCVLLPNGKTLISAGYDGWLLWHDVESKQCVRRLKAHGFWSWQMALSPDGRHVATVTGQYLAGGEKYEPAQAPEPTVKVFDTLTGELLKSFDYLPPVLSVAFSPDGRHLAAANMMGDVAVWDLEGKAPPVKFNSPDFTSWGIIKSPHFCGGIYGLAFSPDGKSLLACGMGPMGDPMAGNGKMTWQRWDWLAKTPQKLSQIRDGEGGAGLMETLTHAPDGSFLMAGRQAQGTWTTALFAADGKLKASLDTKSRVTRAKFTPDGNTLYLSAVIGQPGPNKGQWPDYGRIHVVKVEG</sequence>
<feature type="repeat" description="WD" evidence="3">
    <location>
        <begin position="155"/>
        <end position="182"/>
    </location>
</feature>
<accession>A0A8E6B255</accession>
<dbReference type="RefSeq" id="WP_213494588.1">
    <property type="nucleotide sequence ID" value="NZ_CP074694.1"/>
</dbReference>
<dbReference type="Proteomes" id="UP000676194">
    <property type="component" value="Chromosome"/>
</dbReference>
<dbReference type="EMBL" id="CP074694">
    <property type="protein sequence ID" value="QVL30705.1"/>
    <property type="molecule type" value="Genomic_DNA"/>
</dbReference>
<dbReference type="SMART" id="SM00320">
    <property type="entry name" value="WD40"/>
    <property type="match status" value="4"/>
</dbReference>
<gene>
    <name evidence="4" type="ORF">KIH39_17845</name>
</gene>
<evidence type="ECO:0008006" key="6">
    <source>
        <dbReference type="Google" id="ProtNLM"/>
    </source>
</evidence>
<evidence type="ECO:0000313" key="4">
    <source>
        <dbReference type="EMBL" id="QVL30705.1"/>
    </source>
</evidence>
<organism evidence="4 5">
    <name type="scientific">Telmatocola sphagniphila</name>
    <dbReference type="NCBI Taxonomy" id="1123043"/>
    <lineage>
        <taxon>Bacteria</taxon>
        <taxon>Pseudomonadati</taxon>
        <taxon>Planctomycetota</taxon>
        <taxon>Planctomycetia</taxon>
        <taxon>Gemmatales</taxon>
        <taxon>Gemmataceae</taxon>
    </lineage>
</organism>
<dbReference type="SUPFAM" id="SSF82171">
    <property type="entry name" value="DPP6 N-terminal domain-like"/>
    <property type="match status" value="1"/>
</dbReference>
<protein>
    <recommendedName>
        <fullName evidence="6">WD40 repeat domain-containing protein</fullName>
    </recommendedName>
</protein>
<dbReference type="InterPro" id="IPR015943">
    <property type="entry name" value="WD40/YVTN_repeat-like_dom_sf"/>
</dbReference>
<dbReference type="PROSITE" id="PS50082">
    <property type="entry name" value="WD_REPEATS_2"/>
    <property type="match status" value="1"/>
</dbReference>